<reference evidence="6 7" key="1">
    <citation type="journal article" date="2017" name="ISME J.">
        <title>Energy and carbon metabolisms in a deep terrestrial subsurface fluid microbial community.</title>
        <authorList>
            <person name="Momper L."/>
            <person name="Jungbluth S.P."/>
            <person name="Lee M.D."/>
            <person name="Amend J.P."/>
        </authorList>
    </citation>
    <scope>NUCLEOTIDE SEQUENCE [LARGE SCALE GENOMIC DNA]</scope>
    <source>
        <strain evidence="6">SURF_29</strain>
    </source>
</reference>
<name>A0A419DE81_9BACT</name>
<proteinExistence type="inferred from homology"/>
<evidence type="ECO:0000256" key="2">
    <source>
        <dbReference type="ARBA" id="ARBA00035119"/>
    </source>
</evidence>
<comment type="caution">
    <text evidence="6">The sequence shown here is derived from an EMBL/GenBank/DDBJ whole genome shotgun (WGS) entry which is preliminary data.</text>
</comment>
<evidence type="ECO:0000313" key="6">
    <source>
        <dbReference type="EMBL" id="RJO61414.1"/>
    </source>
</evidence>
<dbReference type="PANTHER" id="PTHR21314">
    <property type="entry name" value="QUEUOSINE 5'-PHOSPHATE N-GLYCOSYLASE_HYDROLASE-RELATED"/>
    <property type="match status" value="1"/>
</dbReference>
<dbReference type="PANTHER" id="PTHR21314:SF0">
    <property type="entry name" value="QUEUOSINE 5'-PHOSPHATE N-GLYCOSYLASE_HYDROLASE"/>
    <property type="match status" value="1"/>
</dbReference>
<organism evidence="6 7">
    <name type="scientific">candidate division WS5 bacterium</name>
    <dbReference type="NCBI Taxonomy" id="2093353"/>
    <lineage>
        <taxon>Bacteria</taxon>
        <taxon>candidate division WS5</taxon>
    </lineage>
</organism>
<evidence type="ECO:0000256" key="5">
    <source>
        <dbReference type="ARBA" id="ARBA00048204"/>
    </source>
</evidence>
<dbReference type="Pfam" id="PF10343">
    <property type="entry name" value="Q_salvage"/>
    <property type="match status" value="1"/>
</dbReference>
<gene>
    <name evidence="6" type="ORF">C4544_02760</name>
</gene>
<evidence type="ECO:0000256" key="3">
    <source>
        <dbReference type="ARBA" id="ARBA00035306"/>
    </source>
</evidence>
<evidence type="ECO:0000256" key="4">
    <source>
        <dbReference type="ARBA" id="ARBA00035393"/>
    </source>
</evidence>
<comment type="catalytic activity">
    <reaction evidence="5">
        <text>queuosine 5'-phosphate + H2O = queuine + D-ribose 5-phosphate</text>
        <dbReference type="Rhea" id="RHEA:75387"/>
        <dbReference type="ChEBI" id="CHEBI:15377"/>
        <dbReference type="ChEBI" id="CHEBI:17433"/>
        <dbReference type="ChEBI" id="CHEBI:78346"/>
        <dbReference type="ChEBI" id="CHEBI:194371"/>
    </reaction>
    <physiologicalReaction direction="left-to-right" evidence="5">
        <dbReference type="Rhea" id="RHEA:75388"/>
    </physiologicalReaction>
</comment>
<dbReference type="Proteomes" id="UP000285655">
    <property type="component" value="Unassembled WGS sequence"/>
</dbReference>
<evidence type="ECO:0000256" key="1">
    <source>
        <dbReference type="ARBA" id="ARBA00022801"/>
    </source>
</evidence>
<dbReference type="InterPro" id="IPR019438">
    <property type="entry name" value="Q_salvage"/>
</dbReference>
<comment type="similarity">
    <text evidence="2">Belongs to the QNG1 protein family.</text>
</comment>
<accession>A0A419DE81</accession>
<dbReference type="EMBL" id="QZJW01000019">
    <property type="protein sequence ID" value="RJO61414.1"/>
    <property type="molecule type" value="Genomic_DNA"/>
</dbReference>
<evidence type="ECO:0000313" key="7">
    <source>
        <dbReference type="Proteomes" id="UP000285655"/>
    </source>
</evidence>
<dbReference type="GO" id="GO:0006400">
    <property type="term" value="P:tRNA modification"/>
    <property type="evidence" value="ECO:0007669"/>
    <property type="project" value="TreeGrafter"/>
</dbReference>
<dbReference type="GO" id="GO:0016787">
    <property type="term" value="F:hydrolase activity"/>
    <property type="evidence" value="ECO:0007669"/>
    <property type="project" value="UniProtKB-KW"/>
</dbReference>
<sequence>MEIGITSDPLNILTSTKKVVDNSRYVKINYDKIPILAQSINKRLKQGLESPSDNFGTTGGYENDVQLIFVEDVVNFCFWEEKGKEKWFVEWNGQQIRGGWYALKACFDRALKEGTPILNSNYLKNFGLAEAESFFRSSNGISIPMIMERIENLREAGDVLVKKYDGKFINLLEEASFDAIEVVQCLIKDFSSFRDIAEIDGEKIYFLKRAQILAFDLSYLDQSNPKRKIKNIDKLTAFADYKIPQMLRMSGVLEYSKELRKEVDDYSLILAGSRKEVEIRSAGIWGIELIRRELDNRYTAGEIDNALWLISQKESDNTKPYHRTYSIFY</sequence>
<keyword evidence="1" id="KW-0378">Hydrolase</keyword>
<dbReference type="AlphaFoldDB" id="A0A419DE81"/>
<protein>
    <recommendedName>
        <fullName evidence="3">Queuosine 5'-phosphate N-glycosylase/hydrolase</fullName>
    </recommendedName>
    <alternativeName>
        <fullName evidence="4">Queuosine-nucleotide N-glycosylase/hydrolase</fullName>
    </alternativeName>
</protein>